<evidence type="ECO:0000256" key="4">
    <source>
        <dbReference type="ARBA" id="ARBA00023004"/>
    </source>
</evidence>
<evidence type="ECO:0000313" key="8">
    <source>
        <dbReference type="Proteomes" id="UP000469545"/>
    </source>
</evidence>
<evidence type="ECO:0000313" key="7">
    <source>
        <dbReference type="EMBL" id="NEB14967.1"/>
    </source>
</evidence>
<reference evidence="7 8" key="1">
    <citation type="submission" date="2020-01" db="EMBL/GenBank/DDBJ databases">
        <title>Insect and environment-associated Actinomycetes.</title>
        <authorList>
            <person name="Currrie C."/>
            <person name="Chevrette M."/>
            <person name="Carlson C."/>
            <person name="Stubbendieck R."/>
            <person name="Wendt-Pienkowski E."/>
        </authorList>
    </citation>
    <scope>NUCLEOTIDE SEQUENCE [LARGE SCALE GENOMIC DNA]</scope>
    <source>
        <strain evidence="7 8">SID14172</strain>
    </source>
</reference>
<comment type="caution">
    <text evidence="7">The sequence shown here is derived from an EMBL/GenBank/DDBJ whole genome shotgun (WGS) entry which is preliminary data.</text>
</comment>
<dbReference type="EMBL" id="JAAGMB010000001">
    <property type="protein sequence ID" value="NEB14967.1"/>
    <property type="molecule type" value="Genomic_DNA"/>
</dbReference>
<comment type="similarity">
    <text evidence="1 6">Belongs to the carotenoid oxygenase family.</text>
</comment>
<dbReference type="GO" id="GO:0046872">
    <property type="term" value="F:metal ion binding"/>
    <property type="evidence" value="ECO:0007669"/>
    <property type="project" value="UniProtKB-KW"/>
</dbReference>
<feature type="binding site" evidence="5">
    <location>
        <position position="210"/>
    </location>
    <ligand>
        <name>Fe cation</name>
        <dbReference type="ChEBI" id="CHEBI:24875"/>
        <note>catalytic</note>
    </ligand>
</feature>
<proteinExistence type="inferred from homology"/>
<comment type="cofactor">
    <cofactor evidence="5 6">
        <name>Fe(2+)</name>
        <dbReference type="ChEBI" id="CHEBI:29033"/>
    </cofactor>
    <text evidence="5 6">Binds 1 Fe(2+) ion per subunit.</text>
</comment>
<organism evidence="7 8">
    <name type="scientific">Streptomyces coelicoflavus</name>
    <dbReference type="NCBI Taxonomy" id="285562"/>
    <lineage>
        <taxon>Bacteria</taxon>
        <taxon>Bacillati</taxon>
        <taxon>Actinomycetota</taxon>
        <taxon>Actinomycetes</taxon>
        <taxon>Kitasatosporales</taxon>
        <taxon>Streptomycetaceae</taxon>
        <taxon>Streptomyces</taxon>
    </lineage>
</organism>
<keyword evidence="8" id="KW-1185">Reference proteome</keyword>
<dbReference type="GO" id="GO:0016121">
    <property type="term" value="P:carotene catabolic process"/>
    <property type="evidence" value="ECO:0007669"/>
    <property type="project" value="TreeGrafter"/>
</dbReference>
<feature type="binding site" evidence="5">
    <location>
        <position position="322"/>
    </location>
    <ligand>
        <name>Fe cation</name>
        <dbReference type="ChEBI" id="CHEBI:24875"/>
        <note>catalytic</note>
    </ligand>
</feature>
<sequence>MRSDSPFRRWRVSLEGVQSCADSGHRRDPLGGTVNAHATTRFDATRVPHLLGSFAPVSEEVDVADLEVTGELPTELDGMYVRNGPNPRFTPIGSYLYPLDGDGMLHAVRISDGRADYLNRFVRTPALVVEEKAGHALWGGLESMIMPSADEVGPGLAETFKDLPDINVVRHAGRMLAMAEAACPYRVDCSLETLGREDFDGALPAGITAHPKIDPLTGEMVVFCYALEPPYLTWSVIGPDGKVTRGPTPVTGVDEPLMIHDMALTARYVVLVLAPAYFDLDAAMAGGSFLAWRPERGTRVALVPRDGGAPVWAHEDAFWMWHSVNAYDDGSGPQAPVVLDYVEWNRLTVGPSTRNESDPVTARLVRARIDPAGGRMARTVLDDARVEFPRIDDRRIGRRHRHTALATGTGRTDLLSGEYDAIRWYDVDTGAAQLWDAESLAVGEPVFAPEPGRNATADDHGYWMTFATDRTDGTSWFLVFPAEDPATGPVARVRIPVRVPLGLHGAWLPSEEP</sequence>
<keyword evidence="2 5" id="KW-0479">Metal-binding</keyword>
<feature type="binding site" evidence="5">
    <location>
        <position position="260"/>
    </location>
    <ligand>
        <name>Fe cation</name>
        <dbReference type="ChEBI" id="CHEBI:24875"/>
        <note>catalytic</note>
    </ligand>
</feature>
<dbReference type="Pfam" id="PF03055">
    <property type="entry name" value="RPE65"/>
    <property type="match status" value="1"/>
</dbReference>
<dbReference type="InterPro" id="IPR004294">
    <property type="entry name" value="Carotenoid_Oase"/>
</dbReference>
<name>A0A6N9UB53_9ACTN</name>
<dbReference type="AlphaFoldDB" id="A0A6N9UB53"/>
<dbReference type="PANTHER" id="PTHR10543">
    <property type="entry name" value="BETA-CAROTENE DIOXYGENASE"/>
    <property type="match status" value="1"/>
</dbReference>
<keyword evidence="3 6" id="KW-0560">Oxidoreductase</keyword>
<dbReference type="PANTHER" id="PTHR10543:SF89">
    <property type="entry name" value="CAROTENOID 9,10(9',10')-CLEAVAGE DIOXYGENASE 1"/>
    <property type="match status" value="1"/>
</dbReference>
<evidence type="ECO:0000256" key="5">
    <source>
        <dbReference type="PIRSR" id="PIRSR604294-1"/>
    </source>
</evidence>
<protein>
    <recommendedName>
        <fullName evidence="6">Dioxygenase</fullName>
        <ecNumber evidence="6">1.13.11.-</ecNumber>
    </recommendedName>
</protein>
<keyword evidence="6" id="KW-0223">Dioxygenase</keyword>
<gene>
    <name evidence="7" type="ORF">G3I46_00245</name>
</gene>
<accession>A0A6N9UB53</accession>
<feature type="binding site" evidence="5">
    <location>
        <position position="504"/>
    </location>
    <ligand>
        <name>Fe cation</name>
        <dbReference type="ChEBI" id="CHEBI:24875"/>
        <note>catalytic</note>
    </ligand>
</feature>
<dbReference type="GO" id="GO:0010436">
    <property type="term" value="F:carotenoid dioxygenase activity"/>
    <property type="evidence" value="ECO:0007669"/>
    <property type="project" value="TreeGrafter"/>
</dbReference>
<evidence type="ECO:0000256" key="3">
    <source>
        <dbReference type="ARBA" id="ARBA00023002"/>
    </source>
</evidence>
<evidence type="ECO:0000256" key="6">
    <source>
        <dbReference type="RuleBase" id="RU364048"/>
    </source>
</evidence>
<evidence type="ECO:0000256" key="1">
    <source>
        <dbReference type="ARBA" id="ARBA00006787"/>
    </source>
</evidence>
<evidence type="ECO:0000256" key="2">
    <source>
        <dbReference type="ARBA" id="ARBA00022723"/>
    </source>
</evidence>
<keyword evidence="4 5" id="KW-0408">Iron</keyword>
<dbReference type="Proteomes" id="UP000469545">
    <property type="component" value="Unassembled WGS sequence"/>
</dbReference>
<dbReference type="EC" id="1.13.11.-" evidence="6"/>